<keyword evidence="3" id="KW-0862">Zinc</keyword>
<proteinExistence type="predicted"/>
<feature type="compositionally biased region" description="Basic and acidic residues" evidence="4">
    <location>
        <begin position="8"/>
        <end position="17"/>
    </location>
</feature>
<keyword evidence="6" id="KW-1185">Reference proteome</keyword>
<evidence type="ECO:0000256" key="2">
    <source>
        <dbReference type="ARBA" id="ARBA00022771"/>
    </source>
</evidence>
<gene>
    <name evidence="5" type="ORF">H4219_000293</name>
</gene>
<dbReference type="AlphaFoldDB" id="A0A9W8A9G5"/>
<feature type="compositionally biased region" description="Polar residues" evidence="4">
    <location>
        <begin position="123"/>
        <end position="136"/>
    </location>
</feature>
<evidence type="ECO:0000256" key="3">
    <source>
        <dbReference type="ARBA" id="ARBA00022833"/>
    </source>
</evidence>
<feature type="region of interest" description="Disordered" evidence="4">
    <location>
        <begin position="805"/>
        <end position="829"/>
    </location>
</feature>
<evidence type="ECO:0000256" key="4">
    <source>
        <dbReference type="SAM" id="MobiDB-lite"/>
    </source>
</evidence>
<dbReference type="InterPro" id="IPR013083">
    <property type="entry name" value="Znf_RING/FYVE/PHD"/>
</dbReference>
<feature type="region of interest" description="Disordered" evidence="4">
    <location>
        <begin position="1"/>
        <end position="24"/>
    </location>
</feature>
<feature type="region of interest" description="Disordered" evidence="4">
    <location>
        <begin position="108"/>
        <end position="136"/>
    </location>
</feature>
<dbReference type="InterPro" id="IPR019786">
    <property type="entry name" value="Zinc_finger_PHD-type_CS"/>
</dbReference>
<name>A0A9W8A9G5_9FUNG</name>
<dbReference type="OrthoDB" id="418595at2759"/>
<dbReference type="EMBL" id="JANBPU010000002">
    <property type="protein sequence ID" value="KAJ1921946.1"/>
    <property type="molecule type" value="Genomic_DNA"/>
</dbReference>
<feature type="compositionally biased region" description="Polar residues" evidence="4">
    <location>
        <begin position="264"/>
        <end position="277"/>
    </location>
</feature>
<protein>
    <submittedName>
        <fullName evidence="5">Uncharacterized protein</fullName>
    </submittedName>
</protein>
<keyword evidence="1" id="KW-0479">Metal-binding</keyword>
<evidence type="ECO:0000313" key="5">
    <source>
        <dbReference type="EMBL" id="KAJ1921946.1"/>
    </source>
</evidence>
<accession>A0A9W8A9G5</accession>
<dbReference type="Gene3D" id="3.30.40.10">
    <property type="entry name" value="Zinc/RING finger domain, C3HC4 (zinc finger)"/>
    <property type="match status" value="1"/>
</dbReference>
<dbReference type="Proteomes" id="UP001150538">
    <property type="component" value="Unassembled WGS sequence"/>
</dbReference>
<dbReference type="GO" id="GO:0008270">
    <property type="term" value="F:zinc ion binding"/>
    <property type="evidence" value="ECO:0007669"/>
    <property type="project" value="UniProtKB-KW"/>
</dbReference>
<feature type="region of interest" description="Disordered" evidence="4">
    <location>
        <begin position="329"/>
        <end position="351"/>
    </location>
</feature>
<feature type="compositionally biased region" description="Low complexity" evidence="4">
    <location>
        <begin position="813"/>
        <end position="824"/>
    </location>
</feature>
<organism evidence="5 6">
    <name type="scientific">Mycoemilia scoparia</name>
    <dbReference type="NCBI Taxonomy" id="417184"/>
    <lineage>
        <taxon>Eukaryota</taxon>
        <taxon>Fungi</taxon>
        <taxon>Fungi incertae sedis</taxon>
        <taxon>Zoopagomycota</taxon>
        <taxon>Kickxellomycotina</taxon>
        <taxon>Kickxellomycetes</taxon>
        <taxon>Kickxellales</taxon>
        <taxon>Kickxellaceae</taxon>
        <taxon>Mycoemilia</taxon>
    </lineage>
</organism>
<reference evidence="5" key="1">
    <citation type="submission" date="2022-07" db="EMBL/GenBank/DDBJ databases">
        <title>Phylogenomic reconstructions and comparative analyses of Kickxellomycotina fungi.</title>
        <authorList>
            <person name="Reynolds N.K."/>
            <person name="Stajich J.E."/>
            <person name="Barry K."/>
            <person name="Grigoriev I.V."/>
            <person name="Crous P."/>
            <person name="Smith M.E."/>
        </authorList>
    </citation>
    <scope>NUCLEOTIDE SEQUENCE</scope>
    <source>
        <strain evidence="5">NBRC 100468</strain>
    </source>
</reference>
<sequence>MTQVITDHSSHYQDQAKPKKPNSPYEMLAAIKRKFRETDLSFSSDILSLSSEADGNNLGSEDGILSRSHTFDSYGESGSSMLDTIRSMANSRGSASGKLSLTEIAKAQSASTANAKRRRRTITIASSPTNGSQRVRRSVFQSADISHSTSASGTNPNILQIPIHPQLKHGSDVNSRRSMLYQLRAMSGRISRLPKRNLKPLDFSNIKKQKDCWRQDSDTSGSGSKKHQPHLFTQSSPSLSGAFSPTIVPSLNLSQSQDSDKRQPLSQISAGSDNGHASSKGPLHFLGLKKHDTTQNSKSGQENLSWALDQNMHPDSGIGTEKAVSKAIPNVSEKKNSAKQSKKASSKANQGKNNVCKYCGKQYRYRSKLKSHEQHCSSKLEALLYSQGDVADQANSETVPQEGQIVSCVCGPRHTYSRIGIDSPSGGNNDLDAQEMIQCTACSCWLHRICVSLVQGTLPNPYTCPNCIARVPHMVSTTKSQPTKSNGQPISPESQRLAALLADVTDTSETEDEDPAIRAAMIHNKRIVAKPEVDSDGTMSLTDASELVRFHRQGKAPTRRSRKIVGDTETPDNMRLIRSDADFMISNPPTRSRTFDNLHTDNILSSDADFLGLSMLFPLDGGAQNNQQAKGNPPVVTNTTSGNINSTLASDPPIQWHIENMPIVNPVASTANGAVNNTQIGGQQSLGGDLSLPMNMDLASFLNQSSHGPNTDMNNVYSELMAPESVIPDVFSSLATTSNAPAQEFYPSFSMGQFSYANNVPVPRVAGKRGANNNGNMIEHGSSSTITIMNDNFSDLLMTSRAPMSDSEGGIISKSYSQSQPNSSTGHHNNELESIALANSIGMTSAGVSAPISSTMMISQSHVSFSQPPTSANPNMIQTSLGNVNLGDMVSATQISQVYQDIANGHEIFDKELEGLINFDL</sequence>
<feature type="compositionally biased region" description="Polar residues" evidence="4">
    <location>
        <begin position="231"/>
        <end position="257"/>
    </location>
</feature>
<keyword evidence="2" id="KW-0863">Zinc-finger</keyword>
<evidence type="ECO:0000313" key="6">
    <source>
        <dbReference type="Proteomes" id="UP001150538"/>
    </source>
</evidence>
<dbReference type="SUPFAM" id="SSF57903">
    <property type="entry name" value="FYVE/PHD zinc finger"/>
    <property type="match status" value="1"/>
</dbReference>
<comment type="caution">
    <text evidence="5">The sequence shown here is derived from an EMBL/GenBank/DDBJ whole genome shotgun (WGS) entry which is preliminary data.</text>
</comment>
<dbReference type="InterPro" id="IPR011011">
    <property type="entry name" value="Znf_FYVE_PHD"/>
</dbReference>
<evidence type="ECO:0000256" key="1">
    <source>
        <dbReference type="ARBA" id="ARBA00022723"/>
    </source>
</evidence>
<feature type="region of interest" description="Disordered" evidence="4">
    <location>
        <begin position="209"/>
        <end position="285"/>
    </location>
</feature>
<dbReference type="PROSITE" id="PS01359">
    <property type="entry name" value="ZF_PHD_1"/>
    <property type="match status" value="1"/>
</dbReference>